<dbReference type="InterPro" id="IPR011528">
    <property type="entry name" value="NERD"/>
</dbReference>
<comment type="caution">
    <text evidence="2">The sequence shown here is derived from an EMBL/GenBank/DDBJ whole genome shotgun (WGS) entry which is preliminary data.</text>
</comment>
<evidence type="ECO:0000259" key="1">
    <source>
        <dbReference type="PROSITE" id="PS50965"/>
    </source>
</evidence>
<proteinExistence type="predicted"/>
<accession>B7R794</accession>
<name>B7R794_9THEO</name>
<dbReference type="Proteomes" id="UP000010146">
    <property type="component" value="Unassembled WGS sequence"/>
</dbReference>
<organism evidence="2 3">
    <name type="scientific">Caldanaerobacter subterraneus subsp. pacificus DSM 12653</name>
    <dbReference type="NCBI Taxonomy" id="391606"/>
    <lineage>
        <taxon>Bacteria</taxon>
        <taxon>Bacillati</taxon>
        <taxon>Bacillota</taxon>
        <taxon>Clostridia</taxon>
        <taxon>Thermoanaerobacterales</taxon>
        <taxon>Thermoanaerobacteraceae</taxon>
        <taxon>Caldanaerobacter</taxon>
    </lineage>
</organism>
<gene>
    <name evidence="2" type="ORF">CDSM653_00726</name>
</gene>
<reference evidence="3" key="3">
    <citation type="submission" date="2015-02" db="EMBL/GenBank/DDBJ databases">
        <title>Genome analysis of three genomes within the thermophilic hydrogenogenic bacterial species Caldanaerobacter subterraneus.</title>
        <authorList>
            <person name="Sant'Anna F.H."/>
            <person name="Lebedinsky A."/>
            <person name="Sokolova T."/>
            <person name="Robb F.T."/>
            <person name="Gonzalez J.M."/>
        </authorList>
    </citation>
    <scope>NUCLEOTIDE SEQUENCE [LARGE SCALE GENOMIC DNA]</scope>
    <source>
        <strain evidence="3">DSM 12653</strain>
    </source>
</reference>
<evidence type="ECO:0000313" key="3">
    <source>
        <dbReference type="Proteomes" id="UP000010146"/>
    </source>
</evidence>
<protein>
    <recommendedName>
        <fullName evidence="1">NERD domain-containing protein</fullName>
    </recommendedName>
</protein>
<dbReference type="AlphaFoldDB" id="B7R794"/>
<sequence length="308" mass="36209">MLARFVEQDKEIKKLFYQKIKEKEEREKQKHLDKISEGFFGWLLEPIADVAYTWRRISEKEQGSSGENSVGWALHLWLPSNAVVINDLVLEVEPDEFIQIDHLVLNTNGIFVLETKSWDGDFLGTKDKWRMKQGNKWVEVQSPTKQNERHVKLFKKWLEENLPDLHERVKDHIYPIVIFKRAKWVKAKDCSMPVVIGGMEAVGEIRKVKGGNISEEDINLIIEAVKNAKPLDHEEWKRKHSKRKEEDEKRYQVTTGKTSSGKMYVRIVGTKEDAQKVAEEYKNQNYTISEIRQDKKDKNVWFFIILKA</sequence>
<dbReference type="EMBL" id="ABXP02000042">
    <property type="protein sequence ID" value="KKC30247.1"/>
    <property type="molecule type" value="Genomic_DNA"/>
</dbReference>
<feature type="domain" description="NERD" evidence="1">
    <location>
        <begin position="62"/>
        <end position="177"/>
    </location>
</feature>
<evidence type="ECO:0000313" key="2">
    <source>
        <dbReference type="EMBL" id="KKC30247.1"/>
    </source>
</evidence>
<dbReference type="PROSITE" id="PS50965">
    <property type="entry name" value="NERD"/>
    <property type="match status" value="1"/>
</dbReference>
<reference evidence="2 3" key="1">
    <citation type="submission" date="2008-07" db="EMBL/GenBank/DDBJ databases">
        <authorList>
            <person name="Gonzalez J."/>
            <person name="Sokolova T."/>
            <person name="Ferriera S."/>
            <person name="Johnson J."/>
            <person name="Kravitz S."/>
            <person name="Beeson K."/>
            <person name="Sutton G."/>
            <person name="Rogers Y.-H."/>
            <person name="Friedman R."/>
            <person name="Frazier M."/>
            <person name="Venter J.C."/>
        </authorList>
    </citation>
    <scope>NUCLEOTIDE SEQUENCE [LARGE SCALE GENOMIC DNA]</scope>
    <source>
        <strain evidence="2 3">DSM 12653</strain>
    </source>
</reference>
<dbReference type="Pfam" id="PF08378">
    <property type="entry name" value="NERD"/>
    <property type="match status" value="1"/>
</dbReference>
<reference evidence="2 3" key="2">
    <citation type="journal article" date="2015" name="BMC Genomics">
        <title>Analysis of three genomes within the thermophilic bacterial species Caldanaerobacter subterraneus with a focus on carbon monoxide dehydrogenase evolution and hydrolase diversity.</title>
        <authorList>
            <person name="Sant'Anna F.H."/>
            <person name="Lebedinsky A.V."/>
            <person name="Sokolova T.G."/>
            <person name="Robb F.T."/>
            <person name="Gonzalez J.M."/>
        </authorList>
    </citation>
    <scope>NUCLEOTIDE SEQUENCE [LARGE SCALE GENOMIC DNA]</scope>
    <source>
        <strain evidence="2 3">DSM 12653</strain>
    </source>
</reference>
<dbReference type="RefSeq" id="WP_009610148.1">
    <property type="nucleotide sequence ID" value="NZ_ABXP02000042.1"/>
</dbReference>